<evidence type="ECO:0000256" key="1">
    <source>
        <dbReference type="SAM" id="SignalP"/>
    </source>
</evidence>
<sequence>MKSVPFFVAVAALCLSTLAPAAANAGCCDPAPTPCCEPAPVCCPAPPVKVSFCVTDPVTCCKYPVSVCVPAECAGQTPCYVGCRRGFLGRKILTYKFACCGTCVDIVITKHGRVIVRD</sequence>
<comment type="caution">
    <text evidence="2">The sequence shown here is derived from an EMBL/GenBank/DDBJ whole genome shotgun (WGS) entry which is preliminary data.</text>
</comment>
<evidence type="ECO:0000313" key="3">
    <source>
        <dbReference type="Proteomes" id="UP001239462"/>
    </source>
</evidence>
<evidence type="ECO:0000313" key="2">
    <source>
        <dbReference type="EMBL" id="MDM4019232.1"/>
    </source>
</evidence>
<reference evidence="2 3" key="1">
    <citation type="submission" date="2023-06" db="EMBL/GenBank/DDBJ databases">
        <title>Roseiconus lacunae JC819 isolated from Gulf of Mannar region, Tamil Nadu.</title>
        <authorList>
            <person name="Pk S."/>
            <person name="Ch S."/>
            <person name="Ch V.R."/>
        </authorList>
    </citation>
    <scope>NUCLEOTIDE SEQUENCE [LARGE SCALE GENOMIC DNA]</scope>
    <source>
        <strain evidence="2 3">JC819</strain>
    </source>
</reference>
<dbReference type="RefSeq" id="WP_149499534.1">
    <property type="nucleotide sequence ID" value="NZ_CP141221.1"/>
</dbReference>
<protein>
    <submittedName>
        <fullName evidence="2">Uncharacterized protein</fullName>
    </submittedName>
</protein>
<accession>A0ABT7PRW1</accession>
<keyword evidence="3" id="KW-1185">Reference proteome</keyword>
<organism evidence="2 3">
    <name type="scientific">Roseiconus lacunae</name>
    <dbReference type="NCBI Taxonomy" id="2605694"/>
    <lineage>
        <taxon>Bacteria</taxon>
        <taxon>Pseudomonadati</taxon>
        <taxon>Planctomycetota</taxon>
        <taxon>Planctomycetia</taxon>
        <taxon>Pirellulales</taxon>
        <taxon>Pirellulaceae</taxon>
        <taxon>Roseiconus</taxon>
    </lineage>
</organism>
<feature type="chain" id="PRO_5045251141" evidence="1">
    <location>
        <begin position="26"/>
        <end position="118"/>
    </location>
</feature>
<dbReference type="Proteomes" id="UP001239462">
    <property type="component" value="Unassembled WGS sequence"/>
</dbReference>
<feature type="signal peptide" evidence="1">
    <location>
        <begin position="1"/>
        <end position="25"/>
    </location>
</feature>
<name>A0ABT7PRW1_9BACT</name>
<dbReference type="EMBL" id="JASZZN010000034">
    <property type="protein sequence ID" value="MDM4019232.1"/>
    <property type="molecule type" value="Genomic_DNA"/>
</dbReference>
<keyword evidence="1" id="KW-0732">Signal</keyword>
<gene>
    <name evidence="2" type="ORF">QTN89_27500</name>
</gene>
<proteinExistence type="predicted"/>